<dbReference type="SUPFAM" id="SSF141868">
    <property type="entry name" value="EAL domain-like"/>
    <property type="match status" value="1"/>
</dbReference>
<feature type="domain" description="EAL" evidence="1">
    <location>
        <begin position="14"/>
        <end position="80"/>
    </location>
</feature>
<dbReference type="Gene3D" id="3.20.20.450">
    <property type="entry name" value="EAL domain"/>
    <property type="match status" value="1"/>
</dbReference>
<dbReference type="InterPro" id="IPR050706">
    <property type="entry name" value="Cyclic-di-GMP_PDE-like"/>
</dbReference>
<feature type="non-terminal residue" evidence="2">
    <location>
        <position position="80"/>
    </location>
</feature>
<dbReference type="PANTHER" id="PTHR33121">
    <property type="entry name" value="CYCLIC DI-GMP PHOSPHODIESTERASE PDEF"/>
    <property type="match status" value="1"/>
</dbReference>
<dbReference type="AlphaFoldDB" id="A0A7Y0S572"/>
<feature type="non-terminal residue" evidence="2">
    <location>
        <position position="1"/>
    </location>
</feature>
<dbReference type="GO" id="GO:0071111">
    <property type="term" value="F:cyclic-guanylate-specific phosphodiesterase activity"/>
    <property type="evidence" value="ECO:0007669"/>
    <property type="project" value="InterPro"/>
</dbReference>
<dbReference type="InterPro" id="IPR001633">
    <property type="entry name" value="EAL_dom"/>
</dbReference>
<gene>
    <name evidence="2" type="ORF">HKB21_13275</name>
</gene>
<dbReference type="PROSITE" id="PS50883">
    <property type="entry name" value="EAL"/>
    <property type="match status" value="1"/>
</dbReference>
<protein>
    <submittedName>
        <fullName evidence="2">EAL domain-containing protein</fullName>
    </submittedName>
</protein>
<dbReference type="PANTHER" id="PTHR33121:SF70">
    <property type="entry name" value="SIGNALING PROTEIN YKOW"/>
    <property type="match status" value="1"/>
</dbReference>
<dbReference type="EMBL" id="JABCLD010001260">
    <property type="protein sequence ID" value="NMU26589.1"/>
    <property type="molecule type" value="Genomic_DNA"/>
</dbReference>
<accession>A0A7Y0S572</accession>
<dbReference type="CDD" id="cd01948">
    <property type="entry name" value="EAL"/>
    <property type="match status" value="1"/>
</dbReference>
<dbReference type="Pfam" id="PF00563">
    <property type="entry name" value="EAL"/>
    <property type="match status" value="1"/>
</dbReference>
<evidence type="ECO:0000259" key="1">
    <source>
        <dbReference type="PROSITE" id="PS50883"/>
    </source>
</evidence>
<comment type="caution">
    <text evidence="2">The sequence shown here is derived from an EMBL/GenBank/DDBJ whole genome shotgun (WGS) entry which is preliminary data.</text>
</comment>
<sequence>AFYSPDLTDKSVSHVRIQSALHQAIEKQQLRLEFQPQYNLEQNSIVGVEALLRWQHPEFGLVPPADFIPIAEKTGLIQSI</sequence>
<dbReference type="Proteomes" id="UP000555836">
    <property type="component" value="Unassembled WGS sequence"/>
</dbReference>
<evidence type="ECO:0000313" key="3">
    <source>
        <dbReference type="Proteomes" id="UP000555836"/>
    </source>
</evidence>
<organism evidence="2 3">
    <name type="scientific">Vibrio parahaemolyticus</name>
    <dbReference type="NCBI Taxonomy" id="670"/>
    <lineage>
        <taxon>Bacteria</taxon>
        <taxon>Pseudomonadati</taxon>
        <taxon>Pseudomonadota</taxon>
        <taxon>Gammaproteobacteria</taxon>
        <taxon>Vibrionales</taxon>
        <taxon>Vibrionaceae</taxon>
        <taxon>Vibrio</taxon>
    </lineage>
</organism>
<proteinExistence type="predicted"/>
<reference evidence="2 3" key="1">
    <citation type="submission" date="2020-04" db="EMBL/GenBank/DDBJ databases">
        <title>Whole-genome sequencing of Vibrio spp. from China reveals different genetic environments of blaCTX-M-14 among diverse lineages.</title>
        <authorList>
            <person name="Zheng Z."/>
            <person name="Ye L."/>
            <person name="Chen S."/>
        </authorList>
    </citation>
    <scope>NUCLEOTIDE SEQUENCE [LARGE SCALE GENOMIC DNA]</scope>
    <source>
        <strain evidence="2 3">Vb0574</strain>
    </source>
</reference>
<evidence type="ECO:0000313" key="2">
    <source>
        <dbReference type="EMBL" id="NMU26589.1"/>
    </source>
</evidence>
<dbReference type="InterPro" id="IPR035919">
    <property type="entry name" value="EAL_sf"/>
</dbReference>
<name>A0A7Y0S572_VIBPH</name>